<reference evidence="4" key="1">
    <citation type="submission" date="2017-02" db="EMBL/GenBank/DDBJ databases">
        <authorList>
            <person name="Varghese N."/>
            <person name="Submissions S."/>
        </authorList>
    </citation>
    <scope>NUCLEOTIDE SEQUENCE [LARGE SCALE GENOMIC DNA]</scope>
    <source>
        <strain evidence="4">ATCC 700200</strain>
    </source>
</reference>
<dbReference type="PROSITE" id="PS00061">
    <property type="entry name" value="ADH_SHORT"/>
    <property type="match status" value="1"/>
</dbReference>
<name>A0A1T4YDJ9_9BACT</name>
<gene>
    <name evidence="3" type="ORF">SAMN02745166_02910</name>
</gene>
<evidence type="ECO:0000256" key="1">
    <source>
        <dbReference type="ARBA" id="ARBA00006484"/>
    </source>
</evidence>
<dbReference type="NCBIfam" id="NF005559">
    <property type="entry name" value="PRK07231.1"/>
    <property type="match status" value="1"/>
</dbReference>
<dbReference type="STRING" id="48467.SAMN02745166_02910"/>
<dbReference type="RefSeq" id="WP_078814091.1">
    <property type="nucleotide sequence ID" value="NZ_FUYE01000009.1"/>
</dbReference>
<dbReference type="FunFam" id="3.40.50.720:FF:000084">
    <property type="entry name" value="Short-chain dehydrogenase reductase"/>
    <property type="match status" value="1"/>
</dbReference>
<dbReference type="InterPro" id="IPR002347">
    <property type="entry name" value="SDR_fam"/>
</dbReference>
<dbReference type="Gene3D" id="3.40.50.720">
    <property type="entry name" value="NAD(P)-binding Rossmann-like Domain"/>
    <property type="match status" value="1"/>
</dbReference>
<dbReference type="PANTHER" id="PTHR43639:SF1">
    <property type="entry name" value="SHORT-CHAIN DEHYDROGENASE_REDUCTASE FAMILY PROTEIN"/>
    <property type="match status" value="1"/>
</dbReference>
<dbReference type="EMBL" id="FUYE01000009">
    <property type="protein sequence ID" value="SKA99335.1"/>
    <property type="molecule type" value="Genomic_DNA"/>
</dbReference>
<evidence type="ECO:0000313" key="3">
    <source>
        <dbReference type="EMBL" id="SKA99335.1"/>
    </source>
</evidence>
<dbReference type="OrthoDB" id="9781121at2"/>
<dbReference type="Proteomes" id="UP000190774">
    <property type="component" value="Unassembled WGS sequence"/>
</dbReference>
<keyword evidence="4" id="KW-1185">Reference proteome</keyword>
<evidence type="ECO:0000313" key="4">
    <source>
        <dbReference type="Proteomes" id="UP000190774"/>
    </source>
</evidence>
<comment type="similarity">
    <text evidence="1">Belongs to the short-chain dehydrogenases/reductases (SDR) family.</text>
</comment>
<dbReference type="GO" id="GO:0016491">
    <property type="term" value="F:oxidoreductase activity"/>
    <property type="evidence" value="ECO:0007669"/>
    <property type="project" value="UniProtKB-KW"/>
</dbReference>
<dbReference type="Pfam" id="PF13561">
    <property type="entry name" value="adh_short_C2"/>
    <property type="match status" value="1"/>
</dbReference>
<dbReference type="InterPro" id="IPR036291">
    <property type="entry name" value="NAD(P)-bd_dom_sf"/>
</dbReference>
<keyword evidence="2" id="KW-0560">Oxidoreductase</keyword>
<dbReference type="AlphaFoldDB" id="A0A1T4YDJ9"/>
<dbReference type="InterPro" id="IPR020904">
    <property type="entry name" value="Sc_DH/Rdtase_CS"/>
</dbReference>
<dbReference type="PANTHER" id="PTHR43639">
    <property type="entry name" value="OXIDOREDUCTASE, SHORT-CHAIN DEHYDROGENASE/REDUCTASE FAMILY (AFU_ORTHOLOGUE AFUA_5G02870)"/>
    <property type="match status" value="1"/>
</dbReference>
<dbReference type="PRINTS" id="PR00081">
    <property type="entry name" value="GDHRDH"/>
</dbReference>
<organism evidence="3 4">
    <name type="scientific">Prosthecobacter debontii</name>
    <dbReference type="NCBI Taxonomy" id="48467"/>
    <lineage>
        <taxon>Bacteria</taxon>
        <taxon>Pseudomonadati</taxon>
        <taxon>Verrucomicrobiota</taxon>
        <taxon>Verrucomicrobiia</taxon>
        <taxon>Verrucomicrobiales</taxon>
        <taxon>Verrucomicrobiaceae</taxon>
        <taxon>Prosthecobacter</taxon>
    </lineage>
</organism>
<evidence type="ECO:0000256" key="2">
    <source>
        <dbReference type="ARBA" id="ARBA00023002"/>
    </source>
</evidence>
<dbReference type="SUPFAM" id="SSF51735">
    <property type="entry name" value="NAD(P)-binding Rossmann-fold domains"/>
    <property type="match status" value="1"/>
</dbReference>
<protein>
    <submittedName>
        <fullName evidence="3">3-oxoacyl-[acyl-carrier protein] reductase</fullName>
    </submittedName>
</protein>
<sequence length="252" mass="25753">MSTQTKLANQVALVTGASKGIGAAIAKDLAKAGAAVAVNYASSKAGADQVVAEITAAGGKAIAVQGDVAKPEDVTRLVEETVAAFGKIDILVNNAGVYEFAPLGSITPEHFHRQFNINVLGLLLTSQEAVKHFPATGGSVIHISSTITSIKMPGSSVYTGTKSAVDSITSVMAKELAARKIRVNSVNPGMVETEGTHSSGIIGSDMEKQVVADTPLGRLGQPDDIAKVVTFLASEDAGWITGEVIRVSGGVG</sequence>
<proteinExistence type="inferred from homology"/>
<accession>A0A1T4YDJ9</accession>
<dbReference type="PRINTS" id="PR00080">
    <property type="entry name" value="SDRFAMILY"/>
</dbReference>